<evidence type="ECO:0000313" key="7">
    <source>
        <dbReference type="EMBL" id="GHA14710.1"/>
    </source>
</evidence>
<evidence type="ECO:0000256" key="4">
    <source>
        <dbReference type="ARBA" id="ARBA00022840"/>
    </source>
</evidence>
<feature type="domain" description="ABC transporter" evidence="6">
    <location>
        <begin position="4"/>
        <end position="235"/>
    </location>
</feature>
<dbReference type="SMART" id="SM00382">
    <property type="entry name" value="AAA"/>
    <property type="match status" value="2"/>
</dbReference>
<protein>
    <submittedName>
        <fullName evidence="7">ATP-binding protein</fullName>
    </submittedName>
</protein>
<evidence type="ECO:0000256" key="2">
    <source>
        <dbReference type="ARBA" id="ARBA00022737"/>
    </source>
</evidence>
<dbReference type="GO" id="GO:0005524">
    <property type="term" value="F:ATP binding"/>
    <property type="evidence" value="ECO:0007669"/>
    <property type="project" value="UniProtKB-KW"/>
</dbReference>
<evidence type="ECO:0000256" key="1">
    <source>
        <dbReference type="ARBA" id="ARBA00005417"/>
    </source>
</evidence>
<dbReference type="CDD" id="cd03221">
    <property type="entry name" value="ABCF_EF-3"/>
    <property type="match status" value="2"/>
</dbReference>
<keyword evidence="8" id="KW-1185">Reference proteome</keyword>
<dbReference type="InterPro" id="IPR050611">
    <property type="entry name" value="ABCF"/>
</dbReference>
<gene>
    <name evidence="7" type="ORF">GCM10007989_06760</name>
</gene>
<keyword evidence="2" id="KW-0677">Repeat</keyword>
<feature type="domain" description="ABC transporter" evidence="6">
    <location>
        <begin position="337"/>
        <end position="525"/>
    </location>
</feature>
<proteinExistence type="inferred from homology"/>
<dbReference type="PANTHER" id="PTHR19211">
    <property type="entry name" value="ATP-BINDING TRANSPORT PROTEIN-RELATED"/>
    <property type="match status" value="1"/>
</dbReference>
<reference evidence="7" key="1">
    <citation type="journal article" date="2014" name="Int. J. Syst. Evol. Microbiol.">
        <title>Complete genome sequence of Corynebacterium casei LMG S-19264T (=DSM 44701T), isolated from a smear-ripened cheese.</title>
        <authorList>
            <consortium name="US DOE Joint Genome Institute (JGI-PGF)"/>
            <person name="Walter F."/>
            <person name="Albersmeier A."/>
            <person name="Kalinowski J."/>
            <person name="Ruckert C."/>
        </authorList>
    </citation>
    <scope>NUCLEOTIDE SEQUENCE</scope>
    <source>
        <strain evidence="7">KCTC 32437</strain>
    </source>
</reference>
<evidence type="ECO:0000256" key="5">
    <source>
        <dbReference type="SAM" id="MobiDB-lite"/>
    </source>
</evidence>
<evidence type="ECO:0000256" key="3">
    <source>
        <dbReference type="ARBA" id="ARBA00022741"/>
    </source>
</evidence>
<name>A0A918RXF6_9HYPH</name>
<dbReference type="Gene3D" id="3.40.50.300">
    <property type="entry name" value="P-loop containing nucleotide triphosphate hydrolases"/>
    <property type="match status" value="2"/>
</dbReference>
<sequence length="525" mass="56508">MPAITLARLSYVTPDNQPLFSDLDLSFGPLRAGLVGRNGTGKSSLLRLILGELQPLSGTVGVDGSVGVLRQHVQVAETARIANYLGFASQFDVLARLEKGEGSVEDAGVADWTLIERYEEAMHRVGLPPLDPNRLCATLSGGQRTRVALAGLWLTEPDFILLDEPTNNLDVDGRAAVGDLLAEWKGGAIVVSHDRRLLQQMDEIVELTSLGATTYGGNWDHYRQRKTQELAAAEHRLSTAEQHLKAIDQRIQAQAERKARSDSAGKKKRARGDQPKMFLDAQANRADATASRQAGIAGRMRAKADEQAKAARDDIEVLQPVSLSLPTTGLPAGKQVLEATDLTGGHDVTYPAIRNFNLRVSGPERIAIIGANGSGKTTLLKLLTGALKPMSGSVRVRAEFALLDQSVSILDPSLSVRENYRLLQPDEDENACRAALARLKFRAEAALQRVGTLSGGEMLRAGLAVTIGSAHPPKLLILDEPTNHLDLDAIQAVEAGLNAFDGALLVVSHDQAFLDNIGITRQIEL</sequence>
<dbReference type="Proteomes" id="UP000646579">
    <property type="component" value="Unassembled WGS sequence"/>
</dbReference>
<dbReference type="GO" id="GO:0016887">
    <property type="term" value="F:ATP hydrolysis activity"/>
    <property type="evidence" value="ECO:0007669"/>
    <property type="project" value="InterPro"/>
</dbReference>
<dbReference type="EMBL" id="BMZE01000001">
    <property type="protein sequence ID" value="GHA14710.1"/>
    <property type="molecule type" value="Genomic_DNA"/>
</dbReference>
<keyword evidence="3" id="KW-0547">Nucleotide-binding</keyword>
<organism evidence="7 8">
    <name type="scientific">Devosia pacifica</name>
    <dbReference type="NCBI Taxonomy" id="1335967"/>
    <lineage>
        <taxon>Bacteria</taxon>
        <taxon>Pseudomonadati</taxon>
        <taxon>Pseudomonadota</taxon>
        <taxon>Alphaproteobacteria</taxon>
        <taxon>Hyphomicrobiales</taxon>
        <taxon>Devosiaceae</taxon>
        <taxon>Devosia</taxon>
    </lineage>
</organism>
<keyword evidence="4 7" id="KW-0067">ATP-binding</keyword>
<feature type="compositionally biased region" description="Basic and acidic residues" evidence="5">
    <location>
        <begin position="255"/>
        <end position="265"/>
    </location>
</feature>
<dbReference type="InterPro" id="IPR003439">
    <property type="entry name" value="ABC_transporter-like_ATP-bd"/>
</dbReference>
<comment type="caution">
    <text evidence="7">The sequence shown here is derived from an EMBL/GenBank/DDBJ whole genome shotgun (WGS) entry which is preliminary data.</text>
</comment>
<dbReference type="InterPro" id="IPR003593">
    <property type="entry name" value="AAA+_ATPase"/>
</dbReference>
<evidence type="ECO:0000259" key="6">
    <source>
        <dbReference type="PROSITE" id="PS50893"/>
    </source>
</evidence>
<feature type="region of interest" description="Disordered" evidence="5">
    <location>
        <begin position="251"/>
        <end position="299"/>
    </location>
</feature>
<dbReference type="PANTHER" id="PTHR19211:SF6">
    <property type="entry name" value="BLL7188 PROTEIN"/>
    <property type="match status" value="1"/>
</dbReference>
<dbReference type="RefSeq" id="WP_189423421.1">
    <property type="nucleotide sequence ID" value="NZ_BMZE01000001.1"/>
</dbReference>
<dbReference type="InterPro" id="IPR017871">
    <property type="entry name" value="ABC_transporter-like_CS"/>
</dbReference>
<accession>A0A918RXF6</accession>
<dbReference type="PROSITE" id="PS00211">
    <property type="entry name" value="ABC_TRANSPORTER_1"/>
    <property type="match status" value="1"/>
</dbReference>
<dbReference type="FunFam" id="3.40.50.300:FF:001320">
    <property type="entry name" value="Heme ABC transporter ATP-binding protein"/>
    <property type="match status" value="1"/>
</dbReference>
<reference evidence="7" key="2">
    <citation type="submission" date="2020-09" db="EMBL/GenBank/DDBJ databases">
        <authorList>
            <person name="Sun Q."/>
            <person name="Kim S."/>
        </authorList>
    </citation>
    <scope>NUCLEOTIDE SEQUENCE</scope>
    <source>
        <strain evidence="7">KCTC 32437</strain>
    </source>
</reference>
<dbReference type="PROSITE" id="PS50893">
    <property type="entry name" value="ABC_TRANSPORTER_2"/>
    <property type="match status" value="2"/>
</dbReference>
<dbReference type="Pfam" id="PF00005">
    <property type="entry name" value="ABC_tran"/>
    <property type="match status" value="2"/>
</dbReference>
<comment type="similarity">
    <text evidence="1">Belongs to the ABC transporter superfamily.</text>
</comment>
<dbReference type="InterPro" id="IPR027417">
    <property type="entry name" value="P-loop_NTPase"/>
</dbReference>
<dbReference type="SUPFAM" id="SSF52540">
    <property type="entry name" value="P-loop containing nucleoside triphosphate hydrolases"/>
    <property type="match status" value="2"/>
</dbReference>
<evidence type="ECO:0000313" key="8">
    <source>
        <dbReference type="Proteomes" id="UP000646579"/>
    </source>
</evidence>
<dbReference type="AlphaFoldDB" id="A0A918RXF6"/>